<evidence type="ECO:0000256" key="1">
    <source>
        <dbReference type="SAM" id="Phobius"/>
    </source>
</evidence>
<accession>A0A9C7V802</accession>
<gene>
    <name evidence="2" type="ORF">DHV72_19455</name>
</gene>
<comment type="caution">
    <text evidence="2">The sequence shown here is derived from an EMBL/GenBank/DDBJ whole genome shotgun (WGS) entry which is preliminary data.</text>
</comment>
<dbReference type="EMBL" id="DPSM01000028">
    <property type="protein sequence ID" value="HCK02176.1"/>
    <property type="molecule type" value="Genomic_DNA"/>
</dbReference>
<keyword evidence="1" id="KW-0472">Membrane</keyword>
<dbReference type="AlphaFoldDB" id="A0A9C7V802"/>
<dbReference type="Pfam" id="PF14079">
    <property type="entry name" value="DUF4260"/>
    <property type="match status" value="1"/>
</dbReference>
<feature type="transmembrane region" description="Helical" evidence="1">
    <location>
        <begin position="12"/>
        <end position="29"/>
    </location>
</feature>
<protein>
    <submittedName>
        <fullName evidence="2">DUF4260 domain-containing protein</fullName>
    </submittedName>
</protein>
<dbReference type="InterPro" id="IPR025356">
    <property type="entry name" value="DUF4260"/>
</dbReference>
<keyword evidence="1" id="KW-0812">Transmembrane</keyword>
<feature type="transmembrane region" description="Helical" evidence="1">
    <location>
        <begin position="59"/>
        <end position="79"/>
    </location>
</feature>
<evidence type="ECO:0000313" key="2">
    <source>
        <dbReference type="EMBL" id="HCK02176.1"/>
    </source>
</evidence>
<evidence type="ECO:0000313" key="3">
    <source>
        <dbReference type="Proteomes" id="UP000262210"/>
    </source>
</evidence>
<feature type="transmembrane region" description="Helical" evidence="1">
    <location>
        <begin position="85"/>
        <end position="103"/>
    </location>
</feature>
<name>A0A9C7V802_9GAMM</name>
<organism evidence="2 3">
    <name type="scientific">Serratia grimesii</name>
    <dbReference type="NCBI Taxonomy" id="82995"/>
    <lineage>
        <taxon>Bacteria</taxon>
        <taxon>Pseudomonadati</taxon>
        <taxon>Pseudomonadota</taxon>
        <taxon>Gammaproteobacteria</taxon>
        <taxon>Enterobacterales</taxon>
        <taxon>Yersiniaceae</taxon>
        <taxon>Serratia</taxon>
    </lineage>
</organism>
<reference evidence="2 3" key="1">
    <citation type="journal article" date="2018" name="Nat. Biotechnol.">
        <title>A standardized bacterial taxonomy based on genome phylogeny substantially revises the tree of life.</title>
        <authorList>
            <person name="Parks D.H."/>
            <person name="Chuvochina M."/>
            <person name="Waite D.W."/>
            <person name="Rinke C."/>
            <person name="Skarshewski A."/>
            <person name="Chaumeil P.A."/>
            <person name="Hugenholtz P."/>
        </authorList>
    </citation>
    <scope>NUCLEOTIDE SEQUENCE [LARGE SCALE GENOMIC DNA]</scope>
    <source>
        <strain evidence="2">UBA11264</strain>
    </source>
</reference>
<feature type="transmembrane region" description="Helical" evidence="1">
    <location>
        <begin position="35"/>
        <end position="52"/>
    </location>
</feature>
<dbReference type="Proteomes" id="UP000262210">
    <property type="component" value="Unassembled WGS sequence"/>
</dbReference>
<keyword evidence="1" id="KW-1133">Transmembrane helix</keyword>
<proteinExistence type="predicted"/>
<sequence length="126" mass="14421">MSNLTPTMRTLLRLEALLVLSLSVAIYHYQHYSWWVFAGCFLLPDISFLAYTRGKKAGAIGYNIAHSYIGPILCGLVFVWFQQPVWLMVALIWCAHIGFDRTLGYGLKYAEGFVYTHLGRLNSKQR</sequence>